<dbReference type="SUPFAM" id="SSF55003">
    <property type="entry name" value="PAP/Archaeal CCA-adding enzyme, C-terminal domain"/>
    <property type="match status" value="1"/>
</dbReference>
<dbReference type="PANTHER" id="PTHR10682:SF10">
    <property type="entry name" value="POLYNUCLEOTIDE ADENYLYLTRANSFERASE"/>
    <property type="match status" value="1"/>
</dbReference>
<evidence type="ECO:0000259" key="15">
    <source>
        <dbReference type="Pfam" id="PF04928"/>
    </source>
</evidence>
<keyword evidence="12" id="KW-0539">Nucleus</keyword>
<keyword evidence="8" id="KW-0479">Metal-binding</keyword>
<dbReference type="SUPFAM" id="SSF81631">
    <property type="entry name" value="PAP/OAS1 substrate-binding domain"/>
    <property type="match status" value="1"/>
</dbReference>
<feature type="domain" description="Poly(A) polymerase central" evidence="15">
    <location>
        <begin position="298"/>
        <end position="396"/>
    </location>
</feature>
<comment type="cofactor">
    <cofactor evidence="1">
        <name>Mn(2+)</name>
        <dbReference type="ChEBI" id="CHEBI:29035"/>
    </cofactor>
</comment>
<dbReference type="PANTHER" id="PTHR10682">
    <property type="entry name" value="POLY A POLYMERASE"/>
    <property type="match status" value="1"/>
</dbReference>
<dbReference type="Gene3D" id="3.30.70.590">
    <property type="entry name" value="Poly(A) polymerase predicted RNA binding domain"/>
    <property type="match status" value="1"/>
</dbReference>
<protein>
    <recommendedName>
        <fullName evidence="5">polynucleotide adenylyltransferase</fullName>
        <ecNumber evidence="5">2.7.7.19</ecNumber>
    </recommendedName>
</protein>
<evidence type="ECO:0000256" key="9">
    <source>
        <dbReference type="ARBA" id="ARBA00022741"/>
    </source>
</evidence>
<evidence type="ECO:0000256" key="8">
    <source>
        <dbReference type="ARBA" id="ARBA00022723"/>
    </source>
</evidence>
<dbReference type="Gene3D" id="3.30.460.10">
    <property type="entry name" value="Beta Polymerase, domain 2"/>
    <property type="match status" value="1"/>
</dbReference>
<evidence type="ECO:0000256" key="7">
    <source>
        <dbReference type="ARBA" id="ARBA00022679"/>
    </source>
</evidence>
<evidence type="ECO:0000259" key="16">
    <source>
        <dbReference type="Pfam" id="PF20750"/>
    </source>
</evidence>
<dbReference type="InterPro" id="IPR048840">
    <property type="entry name" value="PolA_pol_NTPase"/>
</dbReference>
<keyword evidence="6" id="KW-0507">mRNA processing</keyword>
<dbReference type="InterPro" id="IPR011068">
    <property type="entry name" value="NuclTrfase_I-like_C"/>
</dbReference>
<dbReference type="WBParaSite" id="MCU_004815-RB">
    <property type="protein sequence ID" value="MCU_004815-RB"/>
    <property type="gene ID" value="MCU_004815"/>
</dbReference>
<dbReference type="Gene3D" id="1.10.1410.10">
    <property type="match status" value="2"/>
</dbReference>
<dbReference type="GO" id="GO:0046872">
    <property type="term" value="F:metal ion binding"/>
    <property type="evidence" value="ECO:0007669"/>
    <property type="project" value="UniProtKB-KW"/>
</dbReference>
<dbReference type="Pfam" id="PF20750">
    <property type="entry name" value="PAP_NTPase"/>
    <property type="match status" value="1"/>
</dbReference>
<feature type="domain" description="Poly(A) polymerase central" evidence="15">
    <location>
        <begin position="186"/>
        <end position="223"/>
    </location>
</feature>
<dbReference type="GO" id="GO:0031123">
    <property type="term" value="P:RNA 3'-end processing"/>
    <property type="evidence" value="ECO:0007669"/>
    <property type="project" value="InterPro"/>
</dbReference>
<evidence type="ECO:0000256" key="4">
    <source>
        <dbReference type="ARBA" id="ARBA00010912"/>
    </source>
</evidence>
<proteinExistence type="inferred from homology"/>
<comment type="catalytic activity">
    <reaction evidence="13">
        <text>RNA(n) + ATP = RNA(n)-3'-adenine ribonucleotide + diphosphate</text>
        <dbReference type="Rhea" id="RHEA:11332"/>
        <dbReference type="Rhea" id="RHEA-COMP:14527"/>
        <dbReference type="Rhea" id="RHEA-COMP:17347"/>
        <dbReference type="ChEBI" id="CHEBI:30616"/>
        <dbReference type="ChEBI" id="CHEBI:33019"/>
        <dbReference type="ChEBI" id="CHEBI:140395"/>
        <dbReference type="ChEBI" id="CHEBI:173115"/>
        <dbReference type="EC" id="2.7.7.19"/>
    </reaction>
</comment>
<feature type="region of interest" description="Disordered" evidence="14">
    <location>
        <begin position="456"/>
        <end position="475"/>
    </location>
</feature>
<evidence type="ECO:0000256" key="2">
    <source>
        <dbReference type="ARBA" id="ARBA00001946"/>
    </source>
</evidence>
<dbReference type="GO" id="GO:0006397">
    <property type="term" value="P:mRNA processing"/>
    <property type="evidence" value="ECO:0007669"/>
    <property type="project" value="UniProtKB-KW"/>
</dbReference>
<accession>A0A5K3F4A5</accession>
<reference evidence="17" key="1">
    <citation type="submission" date="2019-11" db="UniProtKB">
        <authorList>
            <consortium name="WormBaseParasite"/>
        </authorList>
    </citation>
    <scope>IDENTIFICATION</scope>
</reference>
<evidence type="ECO:0000256" key="14">
    <source>
        <dbReference type="SAM" id="MobiDB-lite"/>
    </source>
</evidence>
<feature type="compositionally biased region" description="Polar residues" evidence="14">
    <location>
        <begin position="459"/>
        <end position="470"/>
    </location>
</feature>
<organism evidence="17">
    <name type="scientific">Mesocestoides corti</name>
    <name type="common">Flatworm</name>
    <dbReference type="NCBI Taxonomy" id="53468"/>
    <lineage>
        <taxon>Eukaryota</taxon>
        <taxon>Metazoa</taxon>
        <taxon>Spiralia</taxon>
        <taxon>Lophotrochozoa</taxon>
        <taxon>Platyhelminthes</taxon>
        <taxon>Cestoda</taxon>
        <taxon>Eucestoda</taxon>
        <taxon>Cyclophyllidea</taxon>
        <taxon>Mesocestoididae</taxon>
        <taxon>Mesocestoides</taxon>
    </lineage>
</organism>
<evidence type="ECO:0000256" key="1">
    <source>
        <dbReference type="ARBA" id="ARBA00001936"/>
    </source>
</evidence>
<evidence type="ECO:0000256" key="5">
    <source>
        <dbReference type="ARBA" id="ARBA00012388"/>
    </source>
</evidence>
<feature type="domain" description="Poly(A) polymerase nucleotidyltransferase" evidence="16">
    <location>
        <begin position="2"/>
        <end position="180"/>
    </location>
</feature>
<comment type="cofactor">
    <cofactor evidence="2">
        <name>Mg(2+)</name>
        <dbReference type="ChEBI" id="CHEBI:18420"/>
    </cofactor>
</comment>
<evidence type="ECO:0000256" key="13">
    <source>
        <dbReference type="ARBA" id="ARBA00048830"/>
    </source>
</evidence>
<dbReference type="EC" id="2.7.7.19" evidence="5"/>
<keyword evidence="10" id="KW-0067">ATP-binding</keyword>
<keyword evidence="7" id="KW-0808">Transferase</keyword>
<dbReference type="Pfam" id="PF04928">
    <property type="entry name" value="PAP_central"/>
    <property type="match status" value="2"/>
</dbReference>
<evidence type="ECO:0000256" key="12">
    <source>
        <dbReference type="ARBA" id="ARBA00023242"/>
    </source>
</evidence>
<sequence>MDEELVKYLKNLDMVESNDSRTQKIRHVHLLQGIAKDWVLDLARKRDILLESSNSVLPCAVLVQGSTSLDVSFKNSDIDAVLVTPNFVYREDFFNVFSEVLRKHPNIKDLLTVPDTFVPLIKMKVEGTSVDLIMSRLNLPYVPNPLVFNQKPEKFYSNVDHFSVHGLSGLHLSQKIRELVPDFSLFTDLLKVIKIWTSRRLIKDYVYGFPASVAWAILCAYICINTASNSSDSGTYLGLLDQTVATDSAEFQSGNRSNDASFLRDFVAAISPMGSSSKSQIIPNDVGCRNRGSNHRLTLLVQIFFTYFSHWVWPSPVVLAPVISVPQLRLYSWDPKCDSQNGHDLMPIITPIFPHKNAAYTVRPSSRDIVVKELQRGCRLVRRIIRGSANWEELFEPYDISQDHRHFLRLTLSADNYQELVRLGGLIDSRLRDLASFLEEHEFIQAVRITKASDLPKSGLSSRQSLGCHSSENDADNKDEACFSRTWLLGMKMVQATPLPDGTQPERQIDVTEYLIRFYGILHERDSRTNFLEKLVASYVTKSELIAKR</sequence>
<evidence type="ECO:0000256" key="6">
    <source>
        <dbReference type="ARBA" id="ARBA00022664"/>
    </source>
</evidence>
<evidence type="ECO:0000256" key="11">
    <source>
        <dbReference type="ARBA" id="ARBA00022842"/>
    </source>
</evidence>
<dbReference type="GO" id="GO:0005634">
    <property type="term" value="C:nucleus"/>
    <property type="evidence" value="ECO:0007669"/>
    <property type="project" value="UniProtKB-SubCell"/>
</dbReference>
<dbReference type="CDD" id="cd05402">
    <property type="entry name" value="NT_PAP_TUTase"/>
    <property type="match status" value="1"/>
</dbReference>
<evidence type="ECO:0000256" key="10">
    <source>
        <dbReference type="ARBA" id="ARBA00022840"/>
    </source>
</evidence>
<keyword evidence="9" id="KW-0547">Nucleotide-binding</keyword>
<keyword evidence="11" id="KW-0460">Magnesium</keyword>
<dbReference type="AlphaFoldDB" id="A0A5K3F4A5"/>
<dbReference type="SUPFAM" id="SSF81301">
    <property type="entry name" value="Nucleotidyltransferase"/>
    <property type="match status" value="1"/>
</dbReference>
<dbReference type="GO" id="GO:1990817">
    <property type="term" value="F:poly(A) RNA polymerase activity"/>
    <property type="evidence" value="ECO:0007669"/>
    <property type="project" value="UniProtKB-EC"/>
</dbReference>
<dbReference type="GO" id="GO:0003723">
    <property type="term" value="F:RNA binding"/>
    <property type="evidence" value="ECO:0007669"/>
    <property type="project" value="InterPro"/>
</dbReference>
<comment type="subcellular location">
    <subcellularLocation>
        <location evidence="3">Nucleus</location>
    </subcellularLocation>
</comment>
<evidence type="ECO:0000313" key="17">
    <source>
        <dbReference type="WBParaSite" id="MCU_004815-RB"/>
    </source>
</evidence>
<evidence type="ECO:0000256" key="3">
    <source>
        <dbReference type="ARBA" id="ARBA00004123"/>
    </source>
</evidence>
<comment type="similarity">
    <text evidence="4">Belongs to the poly(A) polymerase family.</text>
</comment>
<dbReference type="InterPro" id="IPR043519">
    <property type="entry name" value="NT_sf"/>
</dbReference>
<name>A0A5K3F4A5_MESCO</name>
<dbReference type="GO" id="GO:0005524">
    <property type="term" value="F:ATP binding"/>
    <property type="evidence" value="ECO:0007669"/>
    <property type="project" value="UniProtKB-KW"/>
</dbReference>
<dbReference type="InterPro" id="IPR007012">
    <property type="entry name" value="PolA_pol_cen_dom"/>
</dbReference>